<gene>
    <name evidence="1" type="ORF">GALL_434870</name>
</gene>
<accession>A0A1J5PTA7</accession>
<dbReference type="EMBL" id="MLJW01002363">
    <property type="protein sequence ID" value="OIQ74854.1"/>
    <property type="molecule type" value="Genomic_DNA"/>
</dbReference>
<name>A0A1J5PTA7_9ZZZZ</name>
<evidence type="ECO:0008006" key="2">
    <source>
        <dbReference type="Google" id="ProtNLM"/>
    </source>
</evidence>
<protein>
    <recommendedName>
        <fullName evidence="2">NAD-specific glutamate dehydrogenase</fullName>
    </recommendedName>
</protein>
<proteinExistence type="predicted"/>
<evidence type="ECO:0000313" key="1">
    <source>
        <dbReference type="EMBL" id="OIQ74854.1"/>
    </source>
</evidence>
<dbReference type="AlphaFoldDB" id="A0A1J5PTA7"/>
<comment type="caution">
    <text evidence="1">The sequence shown here is derived from an EMBL/GenBank/DDBJ whole genome shotgun (WGS) entry which is preliminary data.</text>
</comment>
<sequence length="774" mass="82182">MHGLAEAVHLHFLGVFAAAAAHGRADGQQAVEGLPRLMQHGVVGAVNEVGMEHAGFEVAVVPSQDAQQRLVGARIDFGDDLRRFAVQGLRGEVARQRLGAGLRGVIEVDLDAIDNGAQRLLVHEGRQPCDHAFCQHVLARELLQGVPGQRRRGIWAEDGGVLEGDAQQVGVELGAVLEVLLVLAVLDLVERRLGDVDVAALDDLGHLAEEEGQQQSADVRAVDVGIGHDDDAVIAQLVDVEVVLANAGSHRRDEGEDFVAGQQLFEAGLFDVEDLAAQRQDGLKLAVTALLGRAAGGIALHQIQLAQRRVLLLAVGQLSGQAQAVHHALAPGHFARFARGLAGAGGVDDLAADDLGIVRRFEQVVGQGLGHQVFHRAAHFARHQFVLGLAAELGVGHLHRQHAGQPFAHVVAADLDLGFLGQFVVVDVLVDHPGHRRTQAGEVGAAVTLGNIVGKALHGLGVAVVPLHGDFDIDVAAGFGGFFRLGVEHRGMQHGLAAIDVFDETLDSAGKGKVLLLALALVDQADLHPVVEEGQFAQALGEHFVVKVDHAENVDVRQEMHFGALLVGLAGNRRGRDGDTIDLDDLAVLQRATGELEFMHLAFAPHRQAQPLRQGIHATDTDSVQAAGHLVAVLVELAARMQFGQGDFGRAALGLMLVVHLHPRGDATPVVDHADRVVGMNGDGDVVAIPGQRLVDGVVHDLEHQVMQSRAVGGITDIHAGTLAYRLQSLEDLDGRFAVAVVAGFGHQALSMQMGVKKVKKAENRRRSIRYAWA</sequence>
<organism evidence="1">
    <name type="scientific">mine drainage metagenome</name>
    <dbReference type="NCBI Taxonomy" id="410659"/>
    <lineage>
        <taxon>unclassified sequences</taxon>
        <taxon>metagenomes</taxon>
        <taxon>ecological metagenomes</taxon>
    </lineage>
</organism>
<reference evidence="1" key="1">
    <citation type="submission" date="2016-10" db="EMBL/GenBank/DDBJ databases">
        <title>Sequence of Gallionella enrichment culture.</title>
        <authorList>
            <person name="Poehlein A."/>
            <person name="Muehling M."/>
            <person name="Daniel R."/>
        </authorList>
    </citation>
    <scope>NUCLEOTIDE SEQUENCE</scope>
</reference>